<feature type="region of interest" description="Disordered" evidence="1">
    <location>
        <begin position="1"/>
        <end position="21"/>
    </location>
</feature>
<protein>
    <submittedName>
        <fullName evidence="3">Uncharacterized protein</fullName>
    </submittedName>
</protein>
<keyword evidence="2" id="KW-0472">Membrane</keyword>
<feature type="compositionally biased region" description="Polar residues" evidence="1">
    <location>
        <begin position="8"/>
        <end position="17"/>
    </location>
</feature>
<organism evidence="3 4">
    <name type="scientific">Eumeta variegata</name>
    <name type="common">Bagworm moth</name>
    <name type="synonym">Eumeta japonica</name>
    <dbReference type="NCBI Taxonomy" id="151549"/>
    <lineage>
        <taxon>Eukaryota</taxon>
        <taxon>Metazoa</taxon>
        <taxon>Ecdysozoa</taxon>
        <taxon>Arthropoda</taxon>
        <taxon>Hexapoda</taxon>
        <taxon>Insecta</taxon>
        <taxon>Pterygota</taxon>
        <taxon>Neoptera</taxon>
        <taxon>Endopterygota</taxon>
        <taxon>Lepidoptera</taxon>
        <taxon>Glossata</taxon>
        <taxon>Ditrysia</taxon>
        <taxon>Tineoidea</taxon>
        <taxon>Psychidae</taxon>
        <taxon>Oiketicinae</taxon>
        <taxon>Eumeta</taxon>
    </lineage>
</organism>
<name>A0A4C1ZLS3_EUMVA</name>
<evidence type="ECO:0000256" key="2">
    <source>
        <dbReference type="SAM" id="Phobius"/>
    </source>
</evidence>
<gene>
    <name evidence="3" type="ORF">EVAR_68743_1</name>
</gene>
<reference evidence="3 4" key="1">
    <citation type="journal article" date="2019" name="Commun. Biol.">
        <title>The bagworm genome reveals a unique fibroin gene that provides high tensile strength.</title>
        <authorList>
            <person name="Kono N."/>
            <person name="Nakamura H."/>
            <person name="Ohtoshi R."/>
            <person name="Tomita M."/>
            <person name="Numata K."/>
            <person name="Arakawa K."/>
        </authorList>
    </citation>
    <scope>NUCLEOTIDE SEQUENCE [LARGE SCALE GENOMIC DNA]</scope>
</reference>
<proteinExistence type="predicted"/>
<feature type="transmembrane region" description="Helical" evidence="2">
    <location>
        <begin position="58"/>
        <end position="78"/>
    </location>
</feature>
<keyword evidence="2" id="KW-1133">Transmembrane helix</keyword>
<keyword evidence="4" id="KW-1185">Reference proteome</keyword>
<dbReference type="Proteomes" id="UP000299102">
    <property type="component" value="Unassembled WGS sequence"/>
</dbReference>
<dbReference type="AlphaFoldDB" id="A0A4C1ZLS3"/>
<accession>A0A4C1ZLS3</accession>
<dbReference type="EMBL" id="BGZK01001889">
    <property type="protein sequence ID" value="GBP87839.1"/>
    <property type="molecule type" value="Genomic_DNA"/>
</dbReference>
<keyword evidence="2" id="KW-0812">Transmembrane</keyword>
<evidence type="ECO:0000313" key="4">
    <source>
        <dbReference type="Proteomes" id="UP000299102"/>
    </source>
</evidence>
<sequence>MQPRISFADQSKGTPSTRPRRVILNDGMKALGPLSVRRGLQRNALAIVLIRKDRAKQFLPIFFTLPLTMSLTFLTGFYQKTPGGAHCQQKGKLRSSGNE</sequence>
<comment type="caution">
    <text evidence="3">The sequence shown here is derived from an EMBL/GenBank/DDBJ whole genome shotgun (WGS) entry which is preliminary data.</text>
</comment>
<evidence type="ECO:0000256" key="1">
    <source>
        <dbReference type="SAM" id="MobiDB-lite"/>
    </source>
</evidence>
<evidence type="ECO:0000313" key="3">
    <source>
        <dbReference type="EMBL" id="GBP87839.1"/>
    </source>
</evidence>